<dbReference type="Gene3D" id="3.30.160.250">
    <property type="match status" value="1"/>
</dbReference>
<comment type="caution">
    <text evidence="1">The sequence shown here is derived from an EMBL/GenBank/DDBJ whole genome shotgun (WGS) entry which is preliminary data.</text>
</comment>
<evidence type="ECO:0000313" key="1">
    <source>
        <dbReference type="EMBL" id="MEN1760736.1"/>
    </source>
</evidence>
<evidence type="ECO:0000313" key="2">
    <source>
        <dbReference type="Proteomes" id="UP001407405"/>
    </source>
</evidence>
<accession>A0ABU9VWG4</accession>
<dbReference type="InterPro" id="IPR035069">
    <property type="entry name" value="TTHA1013/TTHA0281-like"/>
</dbReference>
<sequence>MLPIYVKQHIIECVDIQGAYTEIQENDISQGILMAEEVLGMTLADLIESGEDIPIPTPIEKLKAENGFATMVTVNIEEYIRDMKLVKKTVAVPKWANDLGQRLDINFSKVLTDAISEMVISKR</sequence>
<dbReference type="EMBL" id="JBCITM010000008">
    <property type="protein sequence ID" value="MEN1760736.1"/>
    <property type="molecule type" value="Genomic_DNA"/>
</dbReference>
<organism evidence="1 2">
    <name type="scientific">Anoxynatronum sibiricum</name>
    <dbReference type="NCBI Taxonomy" id="210623"/>
    <lineage>
        <taxon>Bacteria</taxon>
        <taxon>Bacillati</taxon>
        <taxon>Bacillota</taxon>
        <taxon>Clostridia</taxon>
        <taxon>Eubacteriales</taxon>
        <taxon>Clostridiaceae</taxon>
        <taxon>Anoxynatronum</taxon>
    </lineage>
</organism>
<protein>
    <submittedName>
        <fullName evidence="1">Type II toxin-antitoxin system HicB family antitoxin</fullName>
    </submittedName>
</protein>
<dbReference type="Proteomes" id="UP001407405">
    <property type="component" value="Unassembled WGS sequence"/>
</dbReference>
<name>A0ABU9VWG4_9CLOT</name>
<keyword evidence="2" id="KW-1185">Reference proteome</keyword>
<reference evidence="1 2" key="1">
    <citation type="submission" date="2024-04" db="EMBL/GenBank/DDBJ databases">
        <title>Genome sequencing and metabolic network reconstruction of aminoacids and betaine degradation by Anoxynatronum sibiricum.</title>
        <authorList>
            <person name="Detkova E.N."/>
            <person name="Boltjanskaja Y.V."/>
            <person name="Mardanov A.V."/>
            <person name="Kevbrin V."/>
        </authorList>
    </citation>
    <scope>NUCLEOTIDE SEQUENCE [LARGE SCALE GENOMIC DNA]</scope>
    <source>
        <strain evidence="1 2">Z-7981</strain>
    </source>
</reference>
<dbReference type="SUPFAM" id="SSF143100">
    <property type="entry name" value="TTHA1013/TTHA0281-like"/>
    <property type="match status" value="1"/>
</dbReference>
<proteinExistence type="predicted"/>
<gene>
    <name evidence="1" type="ORF">AAIG11_09640</name>
</gene>